<keyword evidence="2" id="KW-0413">Isomerase</keyword>
<accession>X1QUG9</accession>
<dbReference type="InterPro" id="IPR008928">
    <property type="entry name" value="6-hairpin_glycosidase_sf"/>
</dbReference>
<dbReference type="InterPro" id="IPR010819">
    <property type="entry name" value="AGE/CE"/>
</dbReference>
<dbReference type="Gene3D" id="1.50.10.10">
    <property type="match status" value="1"/>
</dbReference>
<dbReference type="AlphaFoldDB" id="X1QUG9"/>
<evidence type="ECO:0000256" key="1">
    <source>
        <dbReference type="ARBA" id="ARBA00008558"/>
    </source>
</evidence>
<feature type="non-terminal residue" evidence="3">
    <location>
        <position position="228"/>
    </location>
</feature>
<reference evidence="3" key="1">
    <citation type="journal article" date="2014" name="Front. Microbiol.">
        <title>High frequency of phylogenetically diverse reductive dehalogenase-homologous genes in deep subseafloor sedimentary metagenomes.</title>
        <authorList>
            <person name="Kawai M."/>
            <person name="Futagami T."/>
            <person name="Toyoda A."/>
            <person name="Takaki Y."/>
            <person name="Nishi S."/>
            <person name="Hori S."/>
            <person name="Arai W."/>
            <person name="Tsubouchi T."/>
            <person name="Morono Y."/>
            <person name="Uchiyama I."/>
            <person name="Ito T."/>
            <person name="Fujiyama A."/>
            <person name="Inagaki F."/>
            <person name="Takami H."/>
        </authorList>
    </citation>
    <scope>NUCLEOTIDE SEQUENCE</scope>
    <source>
        <strain evidence="3">Expedition CK06-06</strain>
    </source>
</reference>
<sequence>QLTSSSFHIMPDTIAGMSLEKLRDDYHDRLFNQFVPFWDKGGYDSKNGGFMCELHDDGSVYNDEKYIWYQGRAVWVYAYLYNNFGKNPHYLEIARKTRDFMVKYMHAGNGIWYESVERNGKIIQSTGQGSGKDIYGAMFTAAGLAELYKATGNEEDLELAKTSIWTSIKRYEDPDYAGIRTGGINQTGLRSQGHSFMIVWPLTQLLSFHNDSELEELQREHVDHIVND</sequence>
<dbReference type="GO" id="GO:0016853">
    <property type="term" value="F:isomerase activity"/>
    <property type="evidence" value="ECO:0007669"/>
    <property type="project" value="UniProtKB-KW"/>
</dbReference>
<dbReference type="GO" id="GO:0005975">
    <property type="term" value="P:carbohydrate metabolic process"/>
    <property type="evidence" value="ECO:0007669"/>
    <property type="project" value="InterPro"/>
</dbReference>
<dbReference type="Pfam" id="PF07221">
    <property type="entry name" value="GlcNAc_2-epim"/>
    <property type="match status" value="1"/>
</dbReference>
<evidence type="ECO:0000256" key="2">
    <source>
        <dbReference type="ARBA" id="ARBA00023235"/>
    </source>
</evidence>
<gene>
    <name evidence="3" type="ORF">S06H3_56699</name>
</gene>
<evidence type="ECO:0008006" key="4">
    <source>
        <dbReference type="Google" id="ProtNLM"/>
    </source>
</evidence>
<comment type="caution">
    <text evidence="3">The sequence shown here is derived from an EMBL/GenBank/DDBJ whole genome shotgun (WGS) entry which is preliminary data.</text>
</comment>
<protein>
    <recommendedName>
        <fullName evidence="4">Glycosyl hydrolase family 88</fullName>
    </recommendedName>
</protein>
<name>X1QUG9_9ZZZZ</name>
<dbReference type="EMBL" id="BARV01036496">
    <property type="protein sequence ID" value="GAI54535.1"/>
    <property type="molecule type" value="Genomic_DNA"/>
</dbReference>
<comment type="similarity">
    <text evidence="1">Belongs to the N-acylglucosamine 2-epimerase family.</text>
</comment>
<proteinExistence type="inferred from homology"/>
<dbReference type="PANTHER" id="PTHR15108">
    <property type="entry name" value="N-ACYLGLUCOSAMINE-2-EPIMERASE"/>
    <property type="match status" value="1"/>
</dbReference>
<dbReference type="SUPFAM" id="SSF48208">
    <property type="entry name" value="Six-hairpin glycosidases"/>
    <property type="match status" value="1"/>
</dbReference>
<evidence type="ECO:0000313" key="3">
    <source>
        <dbReference type="EMBL" id="GAI54535.1"/>
    </source>
</evidence>
<dbReference type="InterPro" id="IPR012341">
    <property type="entry name" value="6hp_glycosidase-like_sf"/>
</dbReference>
<feature type="non-terminal residue" evidence="3">
    <location>
        <position position="1"/>
    </location>
</feature>
<organism evidence="3">
    <name type="scientific">marine sediment metagenome</name>
    <dbReference type="NCBI Taxonomy" id="412755"/>
    <lineage>
        <taxon>unclassified sequences</taxon>
        <taxon>metagenomes</taxon>
        <taxon>ecological metagenomes</taxon>
    </lineage>
</organism>